<evidence type="ECO:0000313" key="2">
    <source>
        <dbReference type="Proteomes" id="UP001148313"/>
    </source>
</evidence>
<dbReference type="Pfam" id="PF00300">
    <property type="entry name" value="His_Phos_1"/>
    <property type="match status" value="1"/>
</dbReference>
<accession>A0ABT4VKZ6</accession>
<proteinExistence type="predicted"/>
<dbReference type="InterPro" id="IPR029033">
    <property type="entry name" value="His_PPase_superfam"/>
</dbReference>
<keyword evidence="2" id="KW-1185">Reference proteome</keyword>
<dbReference type="EMBL" id="JAPJZH010000003">
    <property type="protein sequence ID" value="MDA4844830.1"/>
    <property type="molecule type" value="Genomic_DNA"/>
</dbReference>
<gene>
    <name evidence="1" type="ORF">OOZ53_05685</name>
</gene>
<dbReference type="InterPro" id="IPR050275">
    <property type="entry name" value="PGM_Phosphatase"/>
</dbReference>
<dbReference type="PANTHER" id="PTHR48100">
    <property type="entry name" value="BROAD-SPECIFICITY PHOSPHATASE YOR283W-RELATED"/>
    <property type="match status" value="1"/>
</dbReference>
<dbReference type="Proteomes" id="UP001148313">
    <property type="component" value="Unassembled WGS sequence"/>
</dbReference>
<sequence length="204" mass="22762">MALSLPPLYVVRHGVTDWNIEGRFQGARDIPLNATGRRQAADNGRALQALIGEHTDKYDFVSSPLNRTRATMELLRGAMDLEPDSYRTDTRLIEVCFGDWEGQTYEELVKTVPGHVDERVRDKWNFQPRGENAESYEILSWRVAAWVNDIASPTVCVTHGGVIRTLFHIVAGVPGAQAADLSVPQDRVLKIEDGALDWLAPPAR</sequence>
<dbReference type="CDD" id="cd07067">
    <property type="entry name" value="HP_PGM_like"/>
    <property type="match status" value="1"/>
</dbReference>
<dbReference type="PIRSF" id="PIRSF000709">
    <property type="entry name" value="6PFK_2-Ptase"/>
    <property type="match status" value="1"/>
</dbReference>
<organism evidence="1 2">
    <name type="scientific">Hoeflea poritis</name>
    <dbReference type="NCBI Taxonomy" id="2993659"/>
    <lineage>
        <taxon>Bacteria</taxon>
        <taxon>Pseudomonadati</taxon>
        <taxon>Pseudomonadota</taxon>
        <taxon>Alphaproteobacteria</taxon>
        <taxon>Hyphomicrobiales</taxon>
        <taxon>Rhizobiaceae</taxon>
        <taxon>Hoeflea</taxon>
    </lineage>
</organism>
<reference evidence="1" key="1">
    <citation type="submission" date="2022-11" db="EMBL/GenBank/DDBJ databases">
        <title>Hoeflea poritis sp. nov., isolated from scleractinian coral Porites lutea.</title>
        <authorList>
            <person name="Zhang G."/>
            <person name="Wei Q."/>
            <person name="Cai L."/>
        </authorList>
    </citation>
    <scope>NUCLEOTIDE SEQUENCE</scope>
    <source>
        <strain evidence="1">E7-10</strain>
    </source>
</reference>
<comment type="caution">
    <text evidence="1">The sequence shown here is derived from an EMBL/GenBank/DDBJ whole genome shotgun (WGS) entry which is preliminary data.</text>
</comment>
<dbReference type="Gene3D" id="3.40.50.1240">
    <property type="entry name" value="Phosphoglycerate mutase-like"/>
    <property type="match status" value="1"/>
</dbReference>
<dbReference type="SMART" id="SM00855">
    <property type="entry name" value="PGAM"/>
    <property type="match status" value="1"/>
</dbReference>
<protein>
    <submittedName>
        <fullName evidence="1">Phosphoglycerate mutase family protein</fullName>
    </submittedName>
</protein>
<dbReference type="InterPro" id="IPR013078">
    <property type="entry name" value="His_Pase_superF_clade-1"/>
</dbReference>
<dbReference type="SUPFAM" id="SSF53254">
    <property type="entry name" value="Phosphoglycerate mutase-like"/>
    <property type="match status" value="1"/>
</dbReference>
<evidence type="ECO:0000313" key="1">
    <source>
        <dbReference type="EMBL" id="MDA4844830.1"/>
    </source>
</evidence>
<dbReference type="RefSeq" id="WP_271088367.1">
    <property type="nucleotide sequence ID" value="NZ_JAPJZH010000003.1"/>
</dbReference>
<dbReference type="PANTHER" id="PTHR48100:SF59">
    <property type="entry name" value="ADENOSYLCOBALAMIN_ALPHA-RIBAZOLE PHOSPHATASE"/>
    <property type="match status" value="1"/>
</dbReference>
<name>A0ABT4VKZ6_9HYPH</name>